<dbReference type="SMART" id="SM00184">
    <property type="entry name" value="RING"/>
    <property type="match status" value="1"/>
</dbReference>
<dbReference type="EMBL" id="OZ075111">
    <property type="protein sequence ID" value="CAL4888854.1"/>
    <property type="molecule type" value="Genomic_DNA"/>
</dbReference>
<dbReference type="PROSITE" id="PS50089">
    <property type="entry name" value="ZF_RING_2"/>
    <property type="match status" value="1"/>
</dbReference>
<reference evidence="11" key="1">
    <citation type="submission" date="2024-06" db="EMBL/GenBank/DDBJ databases">
        <authorList>
            <person name="Ryan C."/>
        </authorList>
    </citation>
    <scope>NUCLEOTIDE SEQUENCE [LARGE SCALE GENOMIC DNA]</scope>
</reference>
<keyword evidence="8" id="KW-0472">Membrane</keyword>
<dbReference type="InterPro" id="IPR001841">
    <property type="entry name" value="Znf_RING"/>
</dbReference>
<organism evidence="10 11">
    <name type="scientific">Urochloa decumbens</name>
    <dbReference type="NCBI Taxonomy" id="240449"/>
    <lineage>
        <taxon>Eukaryota</taxon>
        <taxon>Viridiplantae</taxon>
        <taxon>Streptophyta</taxon>
        <taxon>Embryophyta</taxon>
        <taxon>Tracheophyta</taxon>
        <taxon>Spermatophyta</taxon>
        <taxon>Magnoliopsida</taxon>
        <taxon>Liliopsida</taxon>
        <taxon>Poales</taxon>
        <taxon>Poaceae</taxon>
        <taxon>PACMAD clade</taxon>
        <taxon>Panicoideae</taxon>
        <taxon>Panicodae</taxon>
        <taxon>Paniceae</taxon>
        <taxon>Melinidinae</taxon>
        <taxon>Urochloa</taxon>
    </lineage>
</organism>
<keyword evidence="4 7" id="KW-0863">Zinc-finger</keyword>
<keyword evidence="11" id="KW-1185">Reference proteome</keyword>
<gene>
    <name evidence="10" type="ORF">URODEC1_LOCUS2417</name>
</gene>
<protein>
    <recommendedName>
        <fullName evidence="2">RING-type E3 ubiquitin transferase</fullName>
        <ecNumber evidence="2">2.3.2.27</ecNumber>
    </recommendedName>
</protein>
<keyword evidence="3" id="KW-0479">Metal-binding</keyword>
<dbReference type="Proteomes" id="UP001497457">
    <property type="component" value="Chromosome 1b"/>
</dbReference>
<keyword evidence="5" id="KW-0862">Zinc</keyword>
<evidence type="ECO:0000256" key="2">
    <source>
        <dbReference type="ARBA" id="ARBA00012483"/>
    </source>
</evidence>
<dbReference type="InterPro" id="IPR013083">
    <property type="entry name" value="Znf_RING/FYVE/PHD"/>
</dbReference>
<accession>A0ABC8VDU0</accession>
<evidence type="ECO:0000256" key="6">
    <source>
        <dbReference type="ARBA" id="ARBA00024209"/>
    </source>
</evidence>
<comment type="catalytic activity">
    <reaction evidence="1">
        <text>S-ubiquitinyl-[E2 ubiquitin-conjugating enzyme]-L-cysteine + [acceptor protein]-L-lysine = [E2 ubiquitin-conjugating enzyme]-L-cysteine + N(6)-ubiquitinyl-[acceptor protein]-L-lysine.</text>
        <dbReference type="EC" id="2.3.2.27"/>
    </reaction>
</comment>
<name>A0ABC8VDU0_9POAL</name>
<evidence type="ECO:0000256" key="1">
    <source>
        <dbReference type="ARBA" id="ARBA00000900"/>
    </source>
</evidence>
<dbReference type="Pfam" id="PF13639">
    <property type="entry name" value="zf-RING_2"/>
    <property type="match status" value="1"/>
</dbReference>
<dbReference type="PANTHER" id="PTHR14155:SF625">
    <property type="entry name" value="OS02G0248240 PROTEIN"/>
    <property type="match status" value="1"/>
</dbReference>
<evidence type="ECO:0000313" key="11">
    <source>
        <dbReference type="Proteomes" id="UP001497457"/>
    </source>
</evidence>
<proteinExistence type="inferred from homology"/>
<dbReference type="InterPro" id="IPR053238">
    <property type="entry name" value="RING-H2_zinc_finger"/>
</dbReference>
<feature type="transmembrane region" description="Helical" evidence="8">
    <location>
        <begin position="42"/>
        <end position="66"/>
    </location>
</feature>
<keyword evidence="8" id="KW-1133">Transmembrane helix</keyword>
<dbReference type="Gene3D" id="3.30.40.10">
    <property type="entry name" value="Zinc/RING finger domain, C3HC4 (zinc finger)"/>
    <property type="match status" value="1"/>
</dbReference>
<evidence type="ECO:0000259" key="9">
    <source>
        <dbReference type="PROSITE" id="PS50089"/>
    </source>
</evidence>
<sequence>MDRCFGCLFGAIMLGAINGVCVGGTGFLIYTLVRLARTPHSVVGIVVVSIFLLFWVCFSAFFYPAFCSGLFPSCCRPLGSCMDSILHALYRCLRGVGWLLCLPCQCARATRAWLKVLGFNFGKISVPTEMGEFRSISVGFRIDCKEYSNFGAQNSFQKEPRWVNFGGIRSFRAESQNPGLAPAPGQGRQCLAAICGTESKSCSGRASAGATGARRGAARVVAVDDIPAYEQRNAAARTDGGASECAVCLGEVEEGEVVKRLPLCLHMFHQHCIDPWLLSGKTTCPVCRCDVFAPLPAEMV</sequence>
<comment type="similarity">
    <text evidence="6">Belongs to the RING-type zinc finger family. ATL subfamily.</text>
</comment>
<evidence type="ECO:0000256" key="5">
    <source>
        <dbReference type="ARBA" id="ARBA00022833"/>
    </source>
</evidence>
<feature type="transmembrane region" description="Helical" evidence="8">
    <location>
        <begin position="6"/>
        <end position="30"/>
    </location>
</feature>
<dbReference type="GO" id="GO:0061630">
    <property type="term" value="F:ubiquitin protein ligase activity"/>
    <property type="evidence" value="ECO:0007669"/>
    <property type="project" value="UniProtKB-EC"/>
</dbReference>
<evidence type="ECO:0000313" key="10">
    <source>
        <dbReference type="EMBL" id="CAL4888854.1"/>
    </source>
</evidence>
<dbReference type="GO" id="GO:0008270">
    <property type="term" value="F:zinc ion binding"/>
    <property type="evidence" value="ECO:0007669"/>
    <property type="project" value="UniProtKB-KW"/>
</dbReference>
<dbReference type="SUPFAM" id="SSF57850">
    <property type="entry name" value="RING/U-box"/>
    <property type="match status" value="1"/>
</dbReference>
<feature type="domain" description="RING-type" evidence="9">
    <location>
        <begin position="245"/>
        <end position="288"/>
    </location>
</feature>
<evidence type="ECO:0000256" key="4">
    <source>
        <dbReference type="ARBA" id="ARBA00022771"/>
    </source>
</evidence>
<evidence type="ECO:0000256" key="8">
    <source>
        <dbReference type="SAM" id="Phobius"/>
    </source>
</evidence>
<keyword evidence="8" id="KW-0812">Transmembrane</keyword>
<evidence type="ECO:0000256" key="3">
    <source>
        <dbReference type="ARBA" id="ARBA00022723"/>
    </source>
</evidence>
<dbReference type="PANTHER" id="PTHR14155">
    <property type="entry name" value="RING FINGER DOMAIN-CONTAINING"/>
    <property type="match status" value="1"/>
</dbReference>
<dbReference type="AlphaFoldDB" id="A0ABC8VDU0"/>
<reference evidence="10 11" key="2">
    <citation type="submission" date="2024-10" db="EMBL/GenBank/DDBJ databases">
        <authorList>
            <person name="Ryan C."/>
        </authorList>
    </citation>
    <scope>NUCLEOTIDE SEQUENCE [LARGE SCALE GENOMIC DNA]</scope>
</reference>
<dbReference type="EC" id="2.3.2.27" evidence="2"/>
<evidence type="ECO:0000256" key="7">
    <source>
        <dbReference type="PROSITE-ProRule" id="PRU00175"/>
    </source>
</evidence>